<comment type="caution">
    <text evidence="2">The sequence shown here is derived from an EMBL/GenBank/DDBJ whole genome shotgun (WGS) entry which is preliminary data.</text>
</comment>
<feature type="region of interest" description="Disordered" evidence="1">
    <location>
        <begin position="145"/>
        <end position="184"/>
    </location>
</feature>
<dbReference type="PATRIC" id="fig|1469144.10.peg.146"/>
<organism evidence="2 3">
    <name type="scientific">Carbonactinospora thermoautotrophica</name>
    <dbReference type="NCBI Taxonomy" id="1469144"/>
    <lineage>
        <taxon>Bacteria</taxon>
        <taxon>Bacillati</taxon>
        <taxon>Actinomycetota</taxon>
        <taxon>Actinomycetes</taxon>
        <taxon>Kitasatosporales</taxon>
        <taxon>Carbonactinosporaceae</taxon>
        <taxon>Carbonactinospora</taxon>
    </lineage>
</organism>
<dbReference type="EMBL" id="LAXD01000001">
    <property type="protein sequence ID" value="KWW98457.1"/>
    <property type="molecule type" value="Genomic_DNA"/>
</dbReference>
<proteinExistence type="predicted"/>
<dbReference type="InterPro" id="IPR009057">
    <property type="entry name" value="Homeodomain-like_sf"/>
</dbReference>
<dbReference type="InterPro" id="IPR036388">
    <property type="entry name" value="WH-like_DNA-bd_sf"/>
</dbReference>
<dbReference type="AlphaFoldDB" id="A0A132MKQ1"/>
<dbReference type="STRING" id="1469144.LI90_77"/>
<gene>
    <name evidence="2" type="ORF">LI90_77</name>
</gene>
<protein>
    <submittedName>
        <fullName evidence="2">Putative transposase</fullName>
    </submittedName>
</protein>
<sequence length="184" mass="20028">MRKLAGARHAPGDWIQRARMVALSWEGQTTVQIAARLGCHPQTVRERLHRFNAEGVDGLGDRPGPGRRPRLTEAERSRIVALVGTPPPGRLVRGPDGTLAPAAEGSSAHWTLDTLTAAANAEGIVVGRSQVRRILLAEGVRWRRTRSWTTSRDPQFAPKEPASSASTPTRRKAPRWSAPTSSAR</sequence>
<dbReference type="Pfam" id="PF13565">
    <property type="entry name" value="HTH_32"/>
    <property type="match status" value="1"/>
</dbReference>
<reference evidence="3" key="1">
    <citation type="submission" date="2015-04" db="EMBL/GenBank/DDBJ databases">
        <title>Physiological reanalysis, assessment of diazotrophy, and genome sequences of multiple isolates of Streptomyces thermoautotrophicus.</title>
        <authorList>
            <person name="MacKellar D.C."/>
            <person name="Lieber L."/>
            <person name="Norman J."/>
            <person name="Bolger A."/>
            <person name="Tobin C."/>
            <person name="Murray J.W."/>
            <person name="Chang R."/>
            <person name="Ford T."/>
            <person name="Nguyen P.Q."/>
            <person name="Woodward J."/>
            <person name="Permingeat H."/>
            <person name="Joshi N.S."/>
            <person name="Silver P.A."/>
            <person name="Usadel B."/>
            <person name="Rutherford A.W."/>
            <person name="Friesen M."/>
            <person name="Prell J."/>
        </authorList>
    </citation>
    <scope>NUCLEOTIDE SEQUENCE [LARGE SCALE GENOMIC DNA]</scope>
    <source>
        <strain evidence="3">H1</strain>
    </source>
</reference>
<keyword evidence="3" id="KW-1185">Reference proteome</keyword>
<accession>A0A132MKQ1</accession>
<dbReference type="Proteomes" id="UP000070188">
    <property type="component" value="Unassembled WGS sequence"/>
</dbReference>
<dbReference type="SUPFAM" id="SSF46689">
    <property type="entry name" value="Homeodomain-like"/>
    <property type="match status" value="1"/>
</dbReference>
<evidence type="ECO:0000313" key="3">
    <source>
        <dbReference type="Proteomes" id="UP000070188"/>
    </source>
</evidence>
<name>A0A132MKQ1_9ACTN</name>
<evidence type="ECO:0000313" key="2">
    <source>
        <dbReference type="EMBL" id="KWW98457.1"/>
    </source>
</evidence>
<dbReference type="RefSeq" id="WP_244884141.1">
    <property type="nucleotide sequence ID" value="NZ_LAXD01000001.1"/>
</dbReference>
<evidence type="ECO:0000256" key="1">
    <source>
        <dbReference type="SAM" id="MobiDB-lite"/>
    </source>
</evidence>
<dbReference type="Gene3D" id="1.10.10.10">
    <property type="entry name" value="Winged helix-like DNA-binding domain superfamily/Winged helix DNA-binding domain"/>
    <property type="match status" value="1"/>
</dbReference>